<evidence type="ECO:0000256" key="3">
    <source>
        <dbReference type="ARBA" id="ARBA00022741"/>
    </source>
</evidence>
<dbReference type="EMBL" id="MCGO01000002">
    <property type="protein sequence ID" value="ORY52993.1"/>
    <property type="molecule type" value="Genomic_DNA"/>
</dbReference>
<dbReference type="SUPFAM" id="SSF56112">
    <property type="entry name" value="Protein kinase-like (PK-like)"/>
    <property type="match status" value="1"/>
</dbReference>
<feature type="region of interest" description="Disordered" evidence="7">
    <location>
        <begin position="196"/>
        <end position="220"/>
    </location>
</feature>
<proteinExistence type="predicted"/>
<evidence type="ECO:0000256" key="6">
    <source>
        <dbReference type="PROSITE-ProRule" id="PRU10141"/>
    </source>
</evidence>
<dbReference type="GO" id="GO:0007165">
    <property type="term" value="P:signal transduction"/>
    <property type="evidence" value="ECO:0007669"/>
    <property type="project" value="TreeGrafter"/>
</dbReference>
<keyword evidence="10" id="KW-1185">Reference proteome</keyword>
<dbReference type="PROSITE" id="PS50011">
    <property type="entry name" value="PROTEIN_KINASE_DOM"/>
    <property type="match status" value="1"/>
</dbReference>
<dbReference type="InterPro" id="IPR008271">
    <property type="entry name" value="Ser/Thr_kinase_AS"/>
</dbReference>
<dbReference type="GO" id="GO:0005737">
    <property type="term" value="C:cytoplasm"/>
    <property type="evidence" value="ECO:0007669"/>
    <property type="project" value="TreeGrafter"/>
</dbReference>
<dbReference type="InterPro" id="IPR017441">
    <property type="entry name" value="Protein_kinase_ATP_BS"/>
</dbReference>
<dbReference type="GO" id="GO:0005524">
    <property type="term" value="F:ATP binding"/>
    <property type="evidence" value="ECO:0007669"/>
    <property type="project" value="UniProtKB-UniRule"/>
</dbReference>
<dbReference type="Gene3D" id="1.10.510.10">
    <property type="entry name" value="Transferase(Phosphotransferase) domain 1"/>
    <property type="match status" value="1"/>
</dbReference>
<dbReference type="Gene3D" id="3.30.200.20">
    <property type="entry name" value="Phosphorylase Kinase, domain 1"/>
    <property type="match status" value="1"/>
</dbReference>
<dbReference type="OrthoDB" id="68483at2759"/>
<keyword evidence="5 6" id="KW-0067">ATP-binding</keyword>
<keyword evidence="4 9" id="KW-0418">Kinase</keyword>
<name>A0A1Y2D135_9FUNG</name>
<evidence type="ECO:0000256" key="1">
    <source>
        <dbReference type="ARBA" id="ARBA00022527"/>
    </source>
</evidence>
<protein>
    <submittedName>
        <fullName evidence="9">Kinase-like protein</fullName>
    </submittedName>
</protein>
<dbReference type="InterPro" id="IPR000719">
    <property type="entry name" value="Prot_kinase_dom"/>
</dbReference>
<evidence type="ECO:0000313" key="10">
    <source>
        <dbReference type="Proteomes" id="UP000193642"/>
    </source>
</evidence>
<reference evidence="9 10" key="1">
    <citation type="submission" date="2016-07" db="EMBL/GenBank/DDBJ databases">
        <title>Pervasive Adenine N6-methylation of Active Genes in Fungi.</title>
        <authorList>
            <consortium name="DOE Joint Genome Institute"/>
            <person name="Mondo S.J."/>
            <person name="Dannebaum R.O."/>
            <person name="Kuo R.C."/>
            <person name="Labutti K."/>
            <person name="Haridas S."/>
            <person name="Kuo A."/>
            <person name="Salamov A."/>
            <person name="Ahrendt S.R."/>
            <person name="Lipzen A."/>
            <person name="Sullivan W."/>
            <person name="Andreopoulos W.B."/>
            <person name="Clum A."/>
            <person name="Lindquist E."/>
            <person name="Daum C."/>
            <person name="Ramamoorthy G.K."/>
            <person name="Gryganskyi A."/>
            <person name="Culley D."/>
            <person name="Magnuson J.K."/>
            <person name="James T.Y."/>
            <person name="O'Malley M.A."/>
            <person name="Stajich J.E."/>
            <person name="Spatafora J.W."/>
            <person name="Visel A."/>
            <person name="Grigoriev I.V."/>
        </authorList>
    </citation>
    <scope>NUCLEOTIDE SEQUENCE [LARGE SCALE GENOMIC DNA]</scope>
    <source>
        <strain evidence="9 10">JEL800</strain>
    </source>
</reference>
<evidence type="ECO:0000256" key="5">
    <source>
        <dbReference type="ARBA" id="ARBA00022840"/>
    </source>
</evidence>
<feature type="binding site" evidence="6">
    <location>
        <position position="77"/>
    </location>
    <ligand>
        <name>ATP</name>
        <dbReference type="ChEBI" id="CHEBI:30616"/>
    </ligand>
</feature>
<dbReference type="InterPro" id="IPR011009">
    <property type="entry name" value="Kinase-like_dom_sf"/>
</dbReference>
<evidence type="ECO:0000259" key="8">
    <source>
        <dbReference type="PROSITE" id="PS50011"/>
    </source>
</evidence>
<organism evidence="9 10">
    <name type="scientific">Rhizoclosmatium globosum</name>
    <dbReference type="NCBI Taxonomy" id="329046"/>
    <lineage>
        <taxon>Eukaryota</taxon>
        <taxon>Fungi</taxon>
        <taxon>Fungi incertae sedis</taxon>
        <taxon>Chytridiomycota</taxon>
        <taxon>Chytridiomycota incertae sedis</taxon>
        <taxon>Chytridiomycetes</taxon>
        <taxon>Chytridiales</taxon>
        <taxon>Chytriomycetaceae</taxon>
        <taxon>Rhizoclosmatium</taxon>
    </lineage>
</organism>
<feature type="domain" description="Protein kinase" evidence="8">
    <location>
        <begin position="47"/>
        <end position="570"/>
    </location>
</feature>
<dbReference type="STRING" id="329046.A0A1Y2D135"/>
<evidence type="ECO:0000256" key="7">
    <source>
        <dbReference type="SAM" id="MobiDB-lite"/>
    </source>
</evidence>
<dbReference type="PANTHER" id="PTHR43895:SF150">
    <property type="entry name" value="SERINE_THREONINE-PROTEIN KINASE STK11"/>
    <property type="match status" value="1"/>
</dbReference>
<dbReference type="AlphaFoldDB" id="A0A1Y2D135"/>
<keyword evidence="1" id="KW-0723">Serine/threonine-protein kinase</keyword>
<dbReference type="SMART" id="SM00220">
    <property type="entry name" value="S_TKc"/>
    <property type="match status" value="1"/>
</dbReference>
<feature type="compositionally biased region" description="Low complexity" evidence="7">
    <location>
        <begin position="121"/>
        <end position="135"/>
    </location>
</feature>
<evidence type="ECO:0000256" key="2">
    <source>
        <dbReference type="ARBA" id="ARBA00022679"/>
    </source>
</evidence>
<feature type="compositionally biased region" description="Low complexity" evidence="7">
    <location>
        <begin position="204"/>
        <end position="216"/>
    </location>
</feature>
<dbReference type="Pfam" id="PF00069">
    <property type="entry name" value="Pkinase"/>
    <property type="match status" value="1"/>
</dbReference>
<sequence length="575" mass="62025">MSQSPPELSSPVDGDTIVYIQSSTKEGGGVQETREANVSANLLNDQYELGRELGKGSYGTVLIAVDTRNGNRRVAIKVLDEKKLRRQRQMASLGPPSSNSKTADPNFRGGFKGGMFRGVGRRTPTPSNGPSPTTSHDALSALNGDSRRNSDATAVVDPAPTQPQPPQPQSQPEPQPQAPPVMVQTTSQQPFFRFPNFRGVQRKTPTPSNTPSPITSHESLNSNSILNKESVTSPVTTPALTSSAATTPTIVDNIATAAYASGHSFTPAFRAGFRGVSGSRRKLSNTPSLAHSHEALNASNAPPAPGRASLSVTPSPTPSTSISRSNSPSRPPPVPSASAPVPATITPPDENDPMNLVREEIAIMKKLVHPNIVRLYEVLHNSADKKIYMVYELLEKGPVMEVKLEGSVPAMSEADARFYFRQLILGIEYLHEHEIAHRDIKPDNLLVSHDNVLKIVDFGVSEIFAKGSDKTRKAEGTAAFFSPELCTPGHGEISAKAVDVWAMGVTLYCFTTGRLPFKGASLWDLYEDIKNSAPDLSNQSFSANLADLLGKLLNKDPIFRISVDDIRVFIRLPKS</sequence>
<dbReference type="PROSITE" id="PS00107">
    <property type="entry name" value="PROTEIN_KINASE_ATP"/>
    <property type="match status" value="1"/>
</dbReference>
<comment type="caution">
    <text evidence="9">The sequence shown here is derived from an EMBL/GenBank/DDBJ whole genome shotgun (WGS) entry which is preliminary data.</text>
</comment>
<feature type="region of interest" description="Disordered" evidence="7">
    <location>
        <begin position="85"/>
        <end position="184"/>
    </location>
</feature>
<dbReference type="Proteomes" id="UP000193642">
    <property type="component" value="Unassembled WGS sequence"/>
</dbReference>
<feature type="compositionally biased region" description="Low complexity" evidence="7">
    <location>
        <begin position="336"/>
        <end position="348"/>
    </location>
</feature>
<keyword evidence="2" id="KW-0808">Transferase</keyword>
<dbReference type="CDD" id="cd14008">
    <property type="entry name" value="STKc_LKB1_CaMKK"/>
    <property type="match status" value="1"/>
</dbReference>
<feature type="compositionally biased region" description="Pro residues" evidence="7">
    <location>
        <begin position="160"/>
        <end position="179"/>
    </location>
</feature>
<gene>
    <name evidence="9" type="ORF">BCR33DRAFT_183286</name>
</gene>
<dbReference type="GO" id="GO:0004674">
    <property type="term" value="F:protein serine/threonine kinase activity"/>
    <property type="evidence" value="ECO:0007669"/>
    <property type="project" value="UniProtKB-KW"/>
</dbReference>
<evidence type="ECO:0000313" key="9">
    <source>
        <dbReference type="EMBL" id="ORY52993.1"/>
    </source>
</evidence>
<keyword evidence="3 6" id="KW-0547">Nucleotide-binding</keyword>
<accession>A0A1Y2D135</accession>
<feature type="compositionally biased region" description="Low complexity" evidence="7">
    <location>
        <begin position="311"/>
        <end position="328"/>
    </location>
</feature>
<dbReference type="PROSITE" id="PS00108">
    <property type="entry name" value="PROTEIN_KINASE_ST"/>
    <property type="match status" value="1"/>
</dbReference>
<dbReference type="PANTHER" id="PTHR43895">
    <property type="entry name" value="CALCIUM/CALMODULIN-DEPENDENT PROTEIN KINASE KINASE-RELATED"/>
    <property type="match status" value="1"/>
</dbReference>
<evidence type="ECO:0000256" key="4">
    <source>
        <dbReference type="ARBA" id="ARBA00022777"/>
    </source>
</evidence>
<feature type="region of interest" description="Disordered" evidence="7">
    <location>
        <begin position="296"/>
        <end position="353"/>
    </location>
</feature>